<dbReference type="GO" id="GO:0016763">
    <property type="term" value="F:pentosyltransferase activity"/>
    <property type="evidence" value="ECO:0007669"/>
    <property type="project" value="TreeGrafter"/>
</dbReference>
<feature type="transmembrane region" description="Helical" evidence="9">
    <location>
        <begin position="293"/>
        <end position="310"/>
    </location>
</feature>
<comment type="subcellular location">
    <subcellularLocation>
        <location evidence="1">Cell membrane</location>
        <topology evidence="1">Multi-pass membrane protein</topology>
    </subcellularLocation>
</comment>
<protein>
    <recommendedName>
        <fullName evidence="10">Glycosyltransferase RgtA/B/C/D-like domain-containing protein</fullName>
    </recommendedName>
</protein>
<reference evidence="11 12" key="1">
    <citation type="submission" date="2019-09" db="EMBL/GenBank/DDBJ databases">
        <title>Genome sequence of Hymenobacter sp. M3.</title>
        <authorList>
            <person name="Srinivasan S."/>
        </authorList>
    </citation>
    <scope>NUCLEOTIDE SEQUENCE [LARGE SCALE GENOMIC DNA]</scope>
    <source>
        <strain evidence="11 12">M3</strain>
    </source>
</reference>
<keyword evidence="12" id="KW-1185">Reference proteome</keyword>
<comment type="caution">
    <text evidence="11">The sequence shown here is derived from an EMBL/GenBank/DDBJ whole genome shotgun (WGS) entry which is preliminary data.</text>
</comment>
<evidence type="ECO:0000256" key="4">
    <source>
        <dbReference type="ARBA" id="ARBA00022679"/>
    </source>
</evidence>
<dbReference type="PANTHER" id="PTHR33908:SF11">
    <property type="entry name" value="MEMBRANE PROTEIN"/>
    <property type="match status" value="1"/>
</dbReference>
<evidence type="ECO:0000256" key="3">
    <source>
        <dbReference type="ARBA" id="ARBA00022676"/>
    </source>
</evidence>
<evidence type="ECO:0000256" key="6">
    <source>
        <dbReference type="ARBA" id="ARBA00022989"/>
    </source>
</evidence>
<dbReference type="Pfam" id="PF13231">
    <property type="entry name" value="PMT_2"/>
    <property type="match status" value="1"/>
</dbReference>
<keyword evidence="2" id="KW-1003">Cell membrane</keyword>
<feature type="transmembrane region" description="Helical" evidence="9">
    <location>
        <begin position="387"/>
        <end position="406"/>
    </location>
</feature>
<evidence type="ECO:0000313" key="12">
    <source>
        <dbReference type="Proteomes" id="UP000326380"/>
    </source>
</evidence>
<keyword evidence="7 9" id="KW-0472">Membrane</keyword>
<feature type="region of interest" description="Disordered" evidence="8">
    <location>
        <begin position="1"/>
        <end position="88"/>
    </location>
</feature>
<accession>A0AA88FSC4</accession>
<feature type="domain" description="Glycosyltransferase RgtA/B/C/D-like" evidence="10">
    <location>
        <begin position="255"/>
        <end position="401"/>
    </location>
</feature>
<evidence type="ECO:0000256" key="1">
    <source>
        <dbReference type="ARBA" id="ARBA00004651"/>
    </source>
</evidence>
<dbReference type="Proteomes" id="UP000326380">
    <property type="component" value="Unassembled WGS sequence"/>
</dbReference>
<dbReference type="AlphaFoldDB" id="A0AA88FSC4"/>
<evidence type="ECO:0000259" key="10">
    <source>
        <dbReference type="Pfam" id="PF13231"/>
    </source>
</evidence>
<feature type="compositionally biased region" description="Low complexity" evidence="8">
    <location>
        <begin position="58"/>
        <end position="70"/>
    </location>
</feature>
<dbReference type="InterPro" id="IPR050297">
    <property type="entry name" value="LipidA_mod_glycosyltrf_83"/>
</dbReference>
<dbReference type="GO" id="GO:0005886">
    <property type="term" value="C:plasma membrane"/>
    <property type="evidence" value="ECO:0007669"/>
    <property type="project" value="UniProtKB-SubCell"/>
</dbReference>
<evidence type="ECO:0000256" key="9">
    <source>
        <dbReference type="SAM" id="Phobius"/>
    </source>
</evidence>
<dbReference type="GO" id="GO:0009103">
    <property type="term" value="P:lipopolysaccharide biosynthetic process"/>
    <property type="evidence" value="ECO:0007669"/>
    <property type="project" value="UniProtKB-ARBA"/>
</dbReference>
<proteinExistence type="predicted"/>
<keyword evidence="5 9" id="KW-0812">Transmembrane</keyword>
<dbReference type="EMBL" id="VTWU01000001">
    <property type="protein sequence ID" value="KAA9339615.1"/>
    <property type="molecule type" value="Genomic_DNA"/>
</dbReference>
<keyword evidence="3" id="KW-0328">Glycosyltransferase</keyword>
<keyword evidence="4" id="KW-0808">Transferase</keyword>
<evidence type="ECO:0000256" key="7">
    <source>
        <dbReference type="ARBA" id="ARBA00023136"/>
    </source>
</evidence>
<name>A0AA88FSC4_9BACT</name>
<dbReference type="PANTHER" id="PTHR33908">
    <property type="entry name" value="MANNOSYLTRANSFERASE YKCB-RELATED"/>
    <property type="match status" value="1"/>
</dbReference>
<feature type="transmembrane region" description="Helical" evidence="9">
    <location>
        <begin position="449"/>
        <end position="468"/>
    </location>
</feature>
<feature type="transmembrane region" description="Helical" evidence="9">
    <location>
        <begin position="188"/>
        <end position="206"/>
    </location>
</feature>
<feature type="transmembrane region" description="Helical" evidence="9">
    <location>
        <begin position="480"/>
        <end position="496"/>
    </location>
</feature>
<feature type="transmembrane region" description="Helical" evidence="9">
    <location>
        <begin position="249"/>
        <end position="272"/>
    </location>
</feature>
<feature type="transmembrane region" description="Helical" evidence="9">
    <location>
        <begin position="364"/>
        <end position="380"/>
    </location>
</feature>
<keyword evidence="6 9" id="KW-1133">Transmembrane helix</keyword>
<sequence>MRRKQHSAARQQHGHPQVVEPQDVLEECGEEKQHQQRRAPRSLWDSAQQQPVEESKQQHQGQRQQGVKQQAIPRHSGPLGIQPRQQGGPAVEIEVQVGDRGHGRAPPQQQRNDDVVVGFVVAAGTEGHEQHQQHGQPHDAQPRADTDVLHGLQGKAIGSSFRLQKPGGRFLFNFAAVNLPTPSQLRRCADVAFAGVVLLTLAYFVFTHEGLYALDDYYYARYAHQLLHGTFHLGPDPKGLLHDPLHERWLIFAPVALCYAVFGVNIISTTLWPLLATLGSSALLWAYYRRREPLVAAGAVLLLGLHYFVLNLSNYLYPDNINMLACLAAASTLHAARRQARHPWLWGACLAVLNLAALLCKETIVYYAPFYLGLFVFDLVQRKHQRFWLAAAGSGAVLLGFYLLFYQYQTHDALYRIHLIEHTNEFLKEGNYLLGNRAALLARISYQPLLFLIGSGLGFVLLLALGGLRPSSGTPADERFFWLGLGLSTLAGYWLGSTSLAQYNPITLQPRMLTPLLPPLCVAAAFGLRDVLQTGRRTVLYAAALLLLAGLDRSSVAVLYFGWAAVLGALALVERRGWLRPRTVRYAALGLLGIGLVLAIRPLYFMSKPSVSAHFAQDRVLRRHPLAPRAGVVFVDDYLIGNVDFYYGFQPPAGLRFRRFWARDSVPLTSGERAYVLLNRATLSNPELTRKLLRYSADSALSWYPQRQLLDRDGPVELYEVTRSIR</sequence>
<gene>
    <name evidence="11" type="ORF">F0P96_03100</name>
</gene>
<evidence type="ECO:0000256" key="8">
    <source>
        <dbReference type="SAM" id="MobiDB-lite"/>
    </source>
</evidence>
<evidence type="ECO:0000256" key="2">
    <source>
        <dbReference type="ARBA" id="ARBA00022475"/>
    </source>
</evidence>
<feature type="transmembrane region" description="Helical" evidence="9">
    <location>
        <begin position="583"/>
        <end position="604"/>
    </location>
</feature>
<dbReference type="InterPro" id="IPR038731">
    <property type="entry name" value="RgtA/B/C-like"/>
</dbReference>
<organism evidence="11 12">
    <name type="scientific">Hymenobacter busanensis</name>
    <dbReference type="NCBI Taxonomy" id="2607656"/>
    <lineage>
        <taxon>Bacteria</taxon>
        <taxon>Pseudomonadati</taxon>
        <taxon>Bacteroidota</taxon>
        <taxon>Cytophagia</taxon>
        <taxon>Cytophagales</taxon>
        <taxon>Hymenobacteraceae</taxon>
        <taxon>Hymenobacter</taxon>
    </lineage>
</organism>
<evidence type="ECO:0000313" key="11">
    <source>
        <dbReference type="EMBL" id="KAA9339615.1"/>
    </source>
</evidence>
<evidence type="ECO:0000256" key="5">
    <source>
        <dbReference type="ARBA" id="ARBA00022692"/>
    </source>
</evidence>